<gene>
    <name evidence="2" type="ORF">SAMN05660830_00231</name>
</gene>
<dbReference type="EMBL" id="FQZR01000002">
    <property type="protein sequence ID" value="SHI53344.1"/>
    <property type="molecule type" value="Genomic_DNA"/>
</dbReference>
<feature type="coiled-coil region" evidence="1">
    <location>
        <begin position="124"/>
        <end position="151"/>
    </location>
</feature>
<reference evidence="2 3" key="1">
    <citation type="submission" date="2016-11" db="EMBL/GenBank/DDBJ databases">
        <authorList>
            <person name="Varghese N."/>
            <person name="Submissions S."/>
        </authorList>
    </citation>
    <scope>NUCLEOTIDE SEQUENCE [LARGE SCALE GENOMIC DNA]</scope>
    <source>
        <strain evidence="2 3">DSM 17919</strain>
    </source>
</reference>
<dbReference type="Gene3D" id="1.10.287.470">
    <property type="entry name" value="Helix hairpin bin"/>
    <property type="match status" value="1"/>
</dbReference>
<comment type="caution">
    <text evidence="2">The sequence shown here is derived from an EMBL/GenBank/DDBJ whole genome shotgun (WGS) entry which is preliminary data.</text>
</comment>
<dbReference type="GO" id="GO:0015562">
    <property type="term" value="F:efflux transmembrane transporter activity"/>
    <property type="evidence" value="ECO:0007669"/>
    <property type="project" value="TreeGrafter"/>
</dbReference>
<protein>
    <submittedName>
        <fullName evidence="2">RND family efflux transporter, MFP subunit</fullName>
    </submittedName>
</protein>
<dbReference type="Gene3D" id="2.40.50.100">
    <property type="match status" value="1"/>
</dbReference>
<dbReference type="Proteomes" id="UP000184001">
    <property type="component" value="Unassembled WGS sequence"/>
</dbReference>
<dbReference type="SUPFAM" id="SSF111369">
    <property type="entry name" value="HlyD-like secretion proteins"/>
    <property type="match status" value="1"/>
</dbReference>
<accession>A0A8G2C6X9</accession>
<dbReference type="PANTHER" id="PTHR30469">
    <property type="entry name" value="MULTIDRUG RESISTANCE PROTEIN MDTA"/>
    <property type="match status" value="1"/>
</dbReference>
<name>A0A8G2C6X9_9BACT</name>
<dbReference type="RefSeq" id="WP_020001371.1">
    <property type="nucleotide sequence ID" value="NZ_CP192219.1"/>
</dbReference>
<evidence type="ECO:0000313" key="2">
    <source>
        <dbReference type="EMBL" id="SHI53344.1"/>
    </source>
</evidence>
<dbReference type="Gene3D" id="2.40.30.170">
    <property type="match status" value="1"/>
</dbReference>
<dbReference type="AlphaFoldDB" id="A0A8G2C6X9"/>
<organism evidence="2 3">
    <name type="scientific">Halodesulfovibrio aestuarii</name>
    <dbReference type="NCBI Taxonomy" id="126333"/>
    <lineage>
        <taxon>Bacteria</taxon>
        <taxon>Pseudomonadati</taxon>
        <taxon>Thermodesulfobacteriota</taxon>
        <taxon>Desulfovibrionia</taxon>
        <taxon>Desulfovibrionales</taxon>
        <taxon>Desulfovibrionaceae</taxon>
        <taxon>Halodesulfovibrio</taxon>
    </lineage>
</organism>
<evidence type="ECO:0000256" key="1">
    <source>
        <dbReference type="SAM" id="Coils"/>
    </source>
</evidence>
<evidence type="ECO:0000313" key="3">
    <source>
        <dbReference type="Proteomes" id="UP000184001"/>
    </source>
</evidence>
<sequence length="332" mass="37592">MWRKISFLILILTLVCIEVAHCEKVFVAKAAKRHVHMTGFTRPRTIITVSSEENARCIAVYADVGDVIKPDGVFARLNSIFVDLDIRRNLEKQEAIKSAVTYYSKEAERYRSLIAKDYAAQTTLDALKRDLDSAREEIDALKVEEMILREHKNRHSIVAPVGWRVIERYIEPGELVHDGDELAKIGNFNVLLVSFALTPSELITLQKMDKIELELPELNQKVAARIEYVSPDFDSEMRKIEVELAIDTFPVEKRGGIRADLYLPMEEAKGAIVVPESALVQGYEEAFLIRESGEEVPVIVMGDGYQRGTKRVRSKDISVGERFLTNPPQTGF</sequence>
<dbReference type="GO" id="GO:1990281">
    <property type="term" value="C:efflux pump complex"/>
    <property type="evidence" value="ECO:0007669"/>
    <property type="project" value="TreeGrafter"/>
</dbReference>
<dbReference type="PANTHER" id="PTHR30469:SF15">
    <property type="entry name" value="HLYD FAMILY OF SECRETION PROTEINS"/>
    <property type="match status" value="1"/>
</dbReference>
<keyword evidence="1" id="KW-0175">Coiled coil</keyword>
<proteinExistence type="predicted"/>